<protein>
    <submittedName>
        <fullName evidence="3">Uncharacterized protein</fullName>
    </submittedName>
</protein>
<sequence length="206" mass="23232">MATAFQIIILHCKIIELLVQEILPLERHNARNPKEGLRYNQDIDAGAGRVFFVTKQARCISNKKAQEVLLCNPSMAANFQVKYLIAIHQIKKCEPVEVSETQKVQSNAGSQTEKIQHNSESTQTHAPTNDATTTVQPRNVAIQTTDFIYDNQLVLELFALLIHRFCLKASNIYKSHRKLKSDVISRATATDLSFPVCLTRILAYPL</sequence>
<reference evidence="3" key="1">
    <citation type="submission" date="2022-11" db="UniProtKB">
        <authorList>
            <consortium name="WormBaseParasite"/>
        </authorList>
    </citation>
    <scope>IDENTIFICATION</scope>
</reference>
<dbReference type="AlphaFoldDB" id="A0A915D3Y2"/>
<evidence type="ECO:0000313" key="2">
    <source>
        <dbReference type="Proteomes" id="UP000887574"/>
    </source>
</evidence>
<dbReference type="Proteomes" id="UP000887574">
    <property type="component" value="Unplaced"/>
</dbReference>
<keyword evidence="2" id="KW-1185">Reference proteome</keyword>
<accession>A0A915D3Y2</accession>
<feature type="region of interest" description="Disordered" evidence="1">
    <location>
        <begin position="104"/>
        <end position="135"/>
    </location>
</feature>
<evidence type="ECO:0000256" key="1">
    <source>
        <dbReference type="SAM" id="MobiDB-lite"/>
    </source>
</evidence>
<name>A0A915D3Y2_9BILA</name>
<dbReference type="WBParaSite" id="jg15145">
    <property type="protein sequence ID" value="jg15145"/>
    <property type="gene ID" value="jg15145"/>
</dbReference>
<organism evidence="2 3">
    <name type="scientific">Ditylenchus dipsaci</name>
    <dbReference type="NCBI Taxonomy" id="166011"/>
    <lineage>
        <taxon>Eukaryota</taxon>
        <taxon>Metazoa</taxon>
        <taxon>Ecdysozoa</taxon>
        <taxon>Nematoda</taxon>
        <taxon>Chromadorea</taxon>
        <taxon>Rhabditida</taxon>
        <taxon>Tylenchina</taxon>
        <taxon>Tylenchomorpha</taxon>
        <taxon>Sphaerularioidea</taxon>
        <taxon>Anguinidae</taxon>
        <taxon>Anguininae</taxon>
        <taxon>Ditylenchus</taxon>
    </lineage>
</organism>
<proteinExistence type="predicted"/>
<evidence type="ECO:0000313" key="3">
    <source>
        <dbReference type="WBParaSite" id="jg15145"/>
    </source>
</evidence>